<dbReference type="PRINTS" id="PR00010">
    <property type="entry name" value="EGFBLOOD"/>
</dbReference>
<dbReference type="CDD" id="cd00057">
    <property type="entry name" value="FA58C"/>
    <property type="match status" value="1"/>
</dbReference>
<evidence type="ECO:0000259" key="7">
    <source>
        <dbReference type="PROSITE" id="PS50026"/>
    </source>
</evidence>
<dbReference type="Pfam" id="PF00008">
    <property type="entry name" value="EGF"/>
    <property type="match status" value="1"/>
</dbReference>
<dbReference type="InterPro" id="IPR008979">
    <property type="entry name" value="Galactose-bd-like_sf"/>
</dbReference>
<dbReference type="PANTHER" id="PTHR24543:SF325">
    <property type="entry name" value="F5_8 TYPE C DOMAIN-CONTAINING PROTEIN"/>
    <property type="match status" value="1"/>
</dbReference>
<evidence type="ECO:0000256" key="5">
    <source>
        <dbReference type="SAM" id="SignalP"/>
    </source>
</evidence>
<keyword evidence="5" id="KW-0732">Signal</keyword>
<evidence type="ECO:0000256" key="4">
    <source>
        <dbReference type="PROSITE-ProRule" id="PRU00076"/>
    </source>
</evidence>
<dbReference type="SMART" id="SM00181">
    <property type="entry name" value="EGF"/>
    <property type="match status" value="1"/>
</dbReference>
<dbReference type="PANTHER" id="PTHR24543">
    <property type="entry name" value="MULTICOPPER OXIDASE-RELATED"/>
    <property type="match status" value="1"/>
</dbReference>
<dbReference type="FunFam" id="2.10.25.10:FF:000095">
    <property type="entry name" value="Notch, isoform B"/>
    <property type="match status" value="1"/>
</dbReference>
<feature type="signal peptide" evidence="5">
    <location>
        <begin position="1"/>
        <end position="22"/>
    </location>
</feature>
<evidence type="ECO:0000256" key="1">
    <source>
        <dbReference type="ARBA" id="ARBA00022536"/>
    </source>
</evidence>
<name>A0A3M6T807_POCDA</name>
<proteinExistence type="predicted"/>
<dbReference type="CDD" id="cd00054">
    <property type="entry name" value="EGF_CA"/>
    <property type="match status" value="1"/>
</dbReference>
<dbReference type="Gene3D" id="2.10.25.10">
    <property type="entry name" value="Laminin"/>
    <property type="match status" value="1"/>
</dbReference>
<feature type="chain" id="PRO_5018054439" description="EGF-like domain-containing protein" evidence="5">
    <location>
        <begin position="23"/>
        <end position="183"/>
    </location>
</feature>
<organism evidence="8 9">
    <name type="scientific">Pocillopora damicornis</name>
    <name type="common">Cauliflower coral</name>
    <name type="synonym">Millepora damicornis</name>
    <dbReference type="NCBI Taxonomy" id="46731"/>
    <lineage>
        <taxon>Eukaryota</taxon>
        <taxon>Metazoa</taxon>
        <taxon>Cnidaria</taxon>
        <taxon>Anthozoa</taxon>
        <taxon>Hexacorallia</taxon>
        <taxon>Scleractinia</taxon>
        <taxon>Astrocoeniina</taxon>
        <taxon>Pocilloporidae</taxon>
        <taxon>Pocillopora</taxon>
    </lineage>
</organism>
<dbReference type="Pfam" id="PF00754">
    <property type="entry name" value="F5_F8_type_C"/>
    <property type="match status" value="1"/>
</dbReference>
<keyword evidence="2" id="KW-0677">Repeat</keyword>
<evidence type="ECO:0000256" key="3">
    <source>
        <dbReference type="ARBA" id="ARBA00023157"/>
    </source>
</evidence>
<sequence length="183" mass="20319">MLANGSLVLWMTFLFFVQGLMQKTGNGLVYAVHPCTSNPCKNGGSCVEKPDNSYICQCHGAYNGDNCDKDCNDPLGMEDRIILNWQLSASTKWRNSHGPRNGRLNFEGDGVNEGGWVAAVHNTDQWFQIDLLTYSTKVTRVATQGKADSPQWVKSYKVQYGDDGVTFEHYKEQGIAADKVGWA</sequence>
<dbReference type="OrthoDB" id="5964615at2759"/>
<keyword evidence="9" id="KW-1185">Reference proteome</keyword>
<evidence type="ECO:0000313" key="8">
    <source>
        <dbReference type="EMBL" id="RMX37414.1"/>
    </source>
</evidence>
<dbReference type="InterPro" id="IPR000421">
    <property type="entry name" value="FA58C"/>
</dbReference>
<dbReference type="PROSITE" id="PS00022">
    <property type="entry name" value="EGF_1"/>
    <property type="match status" value="1"/>
</dbReference>
<dbReference type="AlphaFoldDB" id="A0A3M6T807"/>
<evidence type="ECO:0000313" key="9">
    <source>
        <dbReference type="Proteomes" id="UP000275408"/>
    </source>
</evidence>
<dbReference type="Gene3D" id="2.60.120.260">
    <property type="entry name" value="Galactose-binding domain-like"/>
    <property type="match status" value="1"/>
</dbReference>
<evidence type="ECO:0008006" key="10">
    <source>
        <dbReference type="Google" id="ProtNLM"/>
    </source>
</evidence>
<keyword evidence="3 4" id="KW-1015">Disulfide bond</keyword>
<dbReference type="SUPFAM" id="SSF57196">
    <property type="entry name" value="EGF/Laminin"/>
    <property type="match status" value="1"/>
</dbReference>
<feature type="domain" description="F5/8 type C" evidence="6">
    <location>
        <begin position="71"/>
        <end position="183"/>
    </location>
</feature>
<dbReference type="EMBL" id="RCHS01004142">
    <property type="protein sequence ID" value="RMX37414.1"/>
    <property type="molecule type" value="Genomic_DNA"/>
</dbReference>
<dbReference type="SUPFAM" id="SSF49785">
    <property type="entry name" value="Galactose-binding domain-like"/>
    <property type="match status" value="1"/>
</dbReference>
<evidence type="ECO:0000256" key="2">
    <source>
        <dbReference type="ARBA" id="ARBA00022737"/>
    </source>
</evidence>
<accession>A0A3M6T807</accession>
<dbReference type="Proteomes" id="UP000275408">
    <property type="component" value="Unassembled WGS sequence"/>
</dbReference>
<evidence type="ECO:0000259" key="6">
    <source>
        <dbReference type="PROSITE" id="PS50022"/>
    </source>
</evidence>
<comment type="caution">
    <text evidence="8">The sequence shown here is derived from an EMBL/GenBank/DDBJ whole genome shotgun (WGS) entry which is preliminary data.</text>
</comment>
<dbReference type="InterPro" id="IPR000742">
    <property type="entry name" value="EGF"/>
</dbReference>
<comment type="caution">
    <text evidence="4">Lacks conserved residue(s) required for the propagation of feature annotation.</text>
</comment>
<dbReference type="PROSITE" id="PS50026">
    <property type="entry name" value="EGF_3"/>
    <property type="match status" value="1"/>
</dbReference>
<reference evidence="8 9" key="1">
    <citation type="journal article" date="2018" name="Sci. Rep.">
        <title>Comparative analysis of the Pocillopora damicornis genome highlights role of immune system in coral evolution.</title>
        <authorList>
            <person name="Cunning R."/>
            <person name="Bay R.A."/>
            <person name="Gillette P."/>
            <person name="Baker A.C."/>
            <person name="Traylor-Knowles N."/>
        </authorList>
    </citation>
    <scope>NUCLEOTIDE SEQUENCE [LARGE SCALE GENOMIC DNA]</scope>
    <source>
        <strain evidence="8">RSMAS</strain>
        <tissue evidence="8">Whole animal</tissue>
    </source>
</reference>
<dbReference type="PROSITE" id="PS50022">
    <property type="entry name" value="FA58C_3"/>
    <property type="match status" value="1"/>
</dbReference>
<gene>
    <name evidence="8" type="ORF">pdam_00022484</name>
</gene>
<keyword evidence="1 4" id="KW-0245">EGF-like domain</keyword>
<feature type="domain" description="EGF-like" evidence="7">
    <location>
        <begin position="31"/>
        <end position="68"/>
    </location>
</feature>
<protein>
    <recommendedName>
        <fullName evidence="10">EGF-like domain-containing protein</fullName>
    </recommendedName>
</protein>
<feature type="disulfide bond" evidence="4">
    <location>
        <begin position="58"/>
        <end position="67"/>
    </location>
</feature>